<dbReference type="PROSITE" id="PS50213">
    <property type="entry name" value="FAS1"/>
    <property type="match status" value="1"/>
</dbReference>
<name>A0A939C403_9ACTN</name>
<feature type="chain" id="PRO_5037714500" evidence="3">
    <location>
        <begin position="27"/>
        <end position="261"/>
    </location>
</feature>
<dbReference type="SUPFAM" id="SSF82153">
    <property type="entry name" value="FAS1 domain"/>
    <property type="match status" value="1"/>
</dbReference>
<dbReference type="PROSITE" id="PS51257">
    <property type="entry name" value="PROKAR_LIPOPROTEIN"/>
    <property type="match status" value="1"/>
</dbReference>
<evidence type="ECO:0000259" key="4">
    <source>
        <dbReference type="PROSITE" id="PS50213"/>
    </source>
</evidence>
<organism evidence="5 6">
    <name type="scientific">Nakamurella flavida</name>
    <dbReference type="NCBI Taxonomy" id="363630"/>
    <lineage>
        <taxon>Bacteria</taxon>
        <taxon>Bacillati</taxon>
        <taxon>Actinomycetota</taxon>
        <taxon>Actinomycetes</taxon>
        <taxon>Nakamurellales</taxon>
        <taxon>Nakamurellaceae</taxon>
        <taxon>Nakamurella</taxon>
    </lineage>
</organism>
<dbReference type="AlphaFoldDB" id="A0A939C403"/>
<dbReference type="GO" id="GO:0005615">
    <property type="term" value="C:extracellular space"/>
    <property type="evidence" value="ECO:0007669"/>
    <property type="project" value="TreeGrafter"/>
</dbReference>
<evidence type="ECO:0000313" key="6">
    <source>
        <dbReference type="Proteomes" id="UP000663801"/>
    </source>
</evidence>
<dbReference type="GO" id="GO:0050839">
    <property type="term" value="F:cell adhesion molecule binding"/>
    <property type="evidence" value="ECO:0007669"/>
    <property type="project" value="TreeGrafter"/>
</dbReference>
<gene>
    <name evidence="5" type="ORF">JL107_14060</name>
</gene>
<evidence type="ECO:0000313" key="5">
    <source>
        <dbReference type="EMBL" id="MBM9477571.1"/>
    </source>
</evidence>
<dbReference type="PANTHER" id="PTHR10900">
    <property type="entry name" value="PERIOSTIN-RELATED"/>
    <property type="match status" value="1"/>
</dbReference>
<dbReference type="Pfam" id="PF02469">
    <property type="entry name" value="Fasciclin"/>
    <property type="match status" value="1"/>
</dbReference>
<dbReference type="GO" id="GO:0030198">
    <property type="term" value="P:extracellular matrix organization"/>
    <property type="evidence" value="ECO:0007669"/>
    <property type="project" value="TreeGrafter"/>
</dbReference>
<dbReference type="SMART" id="SM00554">
    <property type="entry name" value="FAS1"/>
    <property type="match status" value="1"/>
</dbReference>
<evidence type="ECO:0000256" key="1">
    <source>
        <dbReference type="ARBA" id="ARBA00022729"/>
    </source>
</evidence>
<dbReference type="PANTHER" id="PTHR10900:SF77">
    <property type="entry name" value="FI19380P1"/>
    <property type="match status" value="1"/>
</dbReference>
<dbReference type="InterPro" id="IPR000782">
    <property type="entry name" value="FAS1_domain"/>
</dbReference>
<evidence type="ECO:0000256" key="3">
    <source>
        <dbReference type="SAM" id="SignalP"/>
    </source>
</evidence>
<keyword evidence="6" id="KW-1185">Reference proteome</keyword>
<dbReference type="InterPro" id="IPR036378">
    <property type="entry name" value="FAS1_dom_sf"/>
</dbReference>
<evidence type="ECO:0000256" key="2">
    <source>
        <dbReference type="SAM" id="MobiDB-lite"/>
    </source>
</evidence>
<sequence length="261" mass="24977">MFTKRVLSLVAGAGLALTLAACGSSADTATSAVSSAAGAATSAAGSATSAAGSAMSSMSSSAPMSSSAMSSSAPMSSSEMSSMSGSSSAASGDAAAATLVGPGCADYAAAVPSGAGSVDGMAADKVATAASNNPLLTTLVKAVSGQLNPNVDLVNTLNNGEFTVFAPVDAAFAKLPAETVTTLGTDADLLTKILTYHVVQGQIAPDAIVGTHTTVEGQDLEVAGSGDSLTVNGTSAVICGGVKTANATVYLIDTVLTPPAS</sequence>
<reference evidence="5" key="1">
    <citation type="submission" date="2021-01" db="EMBL/GenBank/DDBJ databases">
        <title>KCTC 19127 draft genome.</title>
        <authorList>
            <person name="An D."/>
        </authorList>
    </citation>
    <scope>NUCLEOTIDE SEQUENCE</scope>
    <source>
        <strain evidence="5">KCTC 19127</strain>
    </source>
</reference>
<accession>A0A939C403</accession>
<dbReference type="FunFam" id="2.30.180.10:FF:000019">
    <property type="entry name" value="Cell surface lipoprotein"/>
    <property type="match status" value="1"/>
</dbReference>
<comment type="caution">
    <text evidence="5">The sequence shown here is derived from an EMBL/GenBank/DDBJ whole genome shotgun (WGS) entry which is preliminary data.</text>
</comment>
<dbReference type="EMBL" id="JAERWL010000011">
    <property type="protein sequence ID" value="MBM9477571.1"/>
    <property type="molecule type" value="Genomic_DNA"/>
</dbReference>
<proteinExistence type="predicted"/>
<dbReference type="GO" id="GO:0007155">
    <property type="term" value="P:cell adhesion"/>
    <property type="evidence" value="ECO:0007669"/>
    <property type="project" value="TreeGrafter"/>
</dbReference>
<dbReference type="RefSeq" id="WP_205257694.1">
    <property type="nucleotide sequence ID" value="NZ_BAAAPV010000005.1"/>
</dbReference>
<dbReference type="Gene3D" id="2.30.180.10">
    <property type="entry name" value="FAS1 domain"/>
    <property type="match status" value="1"/>
</dbReference>
<dbReference type="InterPro" id="IPR050904">
    <property type="entry name" value="Adhesion/Biosynth-related"/>
</dbReference>
<feature type="domain" description="FAS1" evidence="4">
    <location>
        <begin position="123"/>
        <end position="256"/>
    </location>
</feature>
<feature type="signal peptide" evidence="3">
    <location>
        <begin position="1"/>
        <end position="26"/>
    </location>
</feature>
<dbReference type="Proteomes" id="UP000663801">
    <property type="component" value="Unassembled WGS sequence"/>
</dbReference>
<protein>
    <submittedName>
        <fullName evidence="5">Fasciclin domain-containing protein</fullName>
    </submittedName>
</protein>
<feature type="region of interest" description="Disordered" evidence="2">
    <location>
        <begin position="63"/>
        <end position="87"/>
    </location>
</feature>
<keyword evidence="1 3" id="KW-0732">Signal</keyword>
<dbReference type="GO" id="GO:0031012">
    <property type="term" value="C:extracellular matrix"/>
    <property type="evidence" value="ECO:0007669"/>
    <property type="project" value="TreeGrafter"/>
</dbReference>